<dbReference type="PANTHER" id="PTHR18866">
    <property type="entry name" value="CARBOXYLASE:PYRUVATE/ACETYL-COA/PROPIONYL-COA CARBOXYLASE"/>
    <property type="match status" value="1"/>
</dbReference>
<evidence type="ECO:0000256" key="2">
    <source>
        <dbReference type="ARBA" id="ARBA00022516"/>
    </source>
</evidence>
<dbReference type="SUPFAM" id="SSF56059">
    <property type="entry name" value="Glutathione synthetase ATP-binding domain-like"/>
    <property type="match status" value="1"/>
</dbReference>
<accession>A0ABY8W5E1</accession>
<gene>
    <name evidence="16" type="ORF">ACTOB_004861</name>
</gene>
<dbReference type="Pfam" id="PF00364">
    <property type="entry name" value="Biotin_lipoyl"/>
    <property type="match status" value="1"/>
</dbReference>
<evidence type="ECO:0000256" key="11">
    <source>
        <dbReference type="SAM" id="MobiDB-lite"/>
    </source>
</evidence>
<evidence type="ECO:0000259" key="13">
    <source>
        <dbReference type="PROSITE" id="PS50975"/>
    </source>
</evidence>
<dbReference type="Pfam" id="PF00289">
    <property type="entry name" value="Biotin_carb_N"/>
    <property type="match status" value="1"/>
</dbReference>
<evidence type="ECO:0000256" key="1">
    <source>
        <dbReference type="ARBA" id="ARBA00001953"/>
    </source>
</evidence>
<dbReference type="InterPro" id="IPR013537">
    <property type="entry name" value="AcCoA_COase_cen"/>
</dbReference>
<dbReference type="PROSITE" id="PS50989">
    <property type="entry name" value="COA_CT_CTER"/>
    <property type="match status" value="1"/>
</dbReference>
<dbReference type="InterPro" id="IPR011764">
    <property type="entry name" value="Biotin_carboxylation_dom"/>
</dbReference>
<dbReference type="InterPro" id="IPR005481">
    <property type="entry name" value="BC-like_N"/>
</dbReference>
<reference evidence="16 17" key="1">
    <citation type="submission" date="2023-06" db="EMBL/GenBank/DDBJ databases">
        <authorList>
            <person name="Yushchuk O."/>
            <person name="Binda E."/>
            <person name="Ruckert-Reed C."/>
            <person name="Fedorenko V."/>
            <person name="Kalinowski J."/>
            <person name="Marinelli F."/>
        </authorList>
    </citation>
    <scope>NUCLEOTIDE SEQUENCE [LARGE SCALE GENOMIC DNA]</scope>
    <source>
        <strain evidence="16 17">NRRL 3884</strain>
    </source>
</reference>
<dbReference type="InterPro" id="IPR016185">
    <property type="entry name" value="PreATP-grasp_dom_sf"/>
</dbReference>
<feature type="domain" description="ATP-grasp" evidence="13">
    <location>
        <begin position="138"/>
        <end position="336"/>
    </location>
</feature>
<evidence type="ECO:0000256" key="3">
    <source>
        <dbReference type="ARBA" id="ARBA00022598"/>
    </source>
</evidence>
<keyword evidence="17" id="KW-1185">Reference proteome</keyword>
<evidence type="ECO:0000256" key="6">
    <source>
        <dbReference type="ARBA" id="ARBA00022840"/>
    </source>
</evidence>
<keyword evidence="9" id="KW-0092">Biotin</keyword>
<dbReference type="PROSITE" id="PS50979">
    <property type="entry name" value="BC"/>
    <property type="match status" value="1"/>
</dbReference>
<dbReference type="PROSITE" id="PS00866">
    <property type="entry name" value="CPSASE_1"/>
    <property type="match status" value="1"/>
</dbReference>
<evidence type="ECO:0000256" key="5">
    <source>
        <dbReference type="ARBA" id="ARBA00022832"/>
    </source>
</evidence>
<dbReference type="InterPro" id="IPR005479">
    <property type="entry name" value="CPAse_ATP-bd"/>
</dbReference>
<keyword evidence="4 10" id="KW-0547">Nucleotide-binding</keyword>
<dbReference type="InterPro" id="IPR050856">
    <property type="entry name" value="Biotin_carboxylase_complex"/>
</dbReference>
<dbReference type="InterPro" id="IPR011053">
    <property type="entry name" value="Single_hybrid_motif"/>
</dbReference>
<keyword evidence="16" id="KW-0808">Transferase</keyword>
<dbReference type="Gene3D" id="2.40.50.100">
    <property type="match status" value="1"/>
</dbReference>
<evidence type="ECO:0000313" key="17">
    <source>
        <dbReference type="Proteomes" id="UP001240150"/>
    </source>
</evidence>
<dbReference type="PROSITE" id="PS50968">
    <property type="entry name" value="BIOTINYL_LIPOYL"/>
    <property type="match status" value="1"/>
</dbReference>
<keyword evidence="3" id="KW-0436">Ligase</keyword>
<dbReference type="PROSITE" id="PS00867">
    <property type="entry name" value="CPSASE_2"/>
    <property type="match status" value="1"/>
</dbReference>
<evidence type="ECO:0000259" key="14">
    <source>
        <dbReference type="PROSITE" id="PS50979"/>
    </source>
</evidence>
<dbReference type="GO" id="GO:0016740">
    <property type="term" value="F:transferase activity"/>
    <property type="evidence" value="ECO:0007669"/>
    <property type="project" value="UniProtKB-KW"/>
</dbReference>
<proteinExistence type="predicted"/>
<feature type="domain" description="CoA carboxyltransferase C-terminal" evidence="15">
    <location>
        <begin position="1551"/>
        <end position="1835"/>
    </location>
</feature>
<dbReference type="EMBL" id="CP126980">
    <property type="protein sequence ID" value="WIM92903.1"/>
    <property type="molecule type" value="Genomic_DNA"/>
</dbReference>
<evidence type="ECO:0000259" key="15">
    <source>
        <dbReference type="PROSITE" id="PS50989"/>
    </source>
</evidence>
<evidence type="ECO:0000256" key="10">
    <source>
        <dbReference type="PROSITE-ProRule" id="PRU00409"/>
    </source>
</evidence>
<evidence type="ECO:0000256" key="9">
    <source>
        <dbReference type="ARBA" id="ARBA00023267"/>
    </source>
</evidence>
<keyword evidence="5" id="KW-0276">Fatty acid metabolism</keyword>
<evidence type="ECO:0000256" key="8">
    <source>
        <dbReference type="ARBA" id="ARBA00023160"/>
    </source>
</evidence>
<keyword evidence="7" id="KW-0443">Lipid metabolism</keyword>
<evidence type="ECO:0000313" key="16">
    <source>
        <dbReference type="EMBL" id="WIM92903.1"/>
    </source>
</evidence>
<comment type="cofactor">
    <cofactor evidence="1">
        <name>biotin</name>
        <dbReference type="ChEBI" id="CHEBI:57586"/>
    </cofactor>
</comment>
<dbReference type="InterPro" id="IPR034733">
    <property type="entry name" value="AcCoA_carboxyl_beta"/>
</dbReference>
<dbReference type="Proteomes" id="UP001240150">
    <property type="component" value="Chromosome"/>
</dbReference>
<feature type="domain" description="Biotin carboxylation" evidence="14">
    <location>
        <begin position="4"/>
        <end position="465"/>
    </location>
</feature>
<dbReference type="PANTHER" id="PTHR18866:SF126">
    <property type="entry name" value="BIOTIN CARBOXYLASE"/>
    <property type="match status" value="1"/>
</dbReference>
<dbReference type="InterPro" id="IPR029045">
    <property type="entry name" value="ClpP/crotonase-like_dom_sf"/>
</dbReference>
<sequence length="1843" mass="198506">MPATIRRLAIVNRGEAAIRALTAVHEINQAGDRPPITTIALYTDPDEHAWFVREADEAVALGPATYLDPGSGHRQSAYLNEAEVLAAVRAAGADAVWVGWGFLAERASFAERCEQAGITFVGPAAATIRLLGDKVAAKRLAQGAGVPVVPWSEDPVENLDQARTHAARLGYSLVLKAAAGGGGRGIRLIRAEADLEVALTAARDEAALAFGDPTVFLERLVPAARHVEVQVIADSYGTTWAVGVRDCTLQRRHQKVIEESGSTVLDPAVEREIRDAAVRVVAAAGYRGAGTVEFLVDPDTGHHLFMEVNTRLQVEHPVTEVTTGLDLVKLQLHVAAGGRLTGAPPPVRGHAVEARLCAEDPENDFAPAPGRLVRLTLPAGSGIRVDSGVREGDQIPAEFDSMIAKIIAWGADRAEALARLRRALAQTTAVIEGGTTNRSFLLDLLHRPQVRAGDYDNHWLDRLTGAGGHLPAADPVALLVAAVTSYDADEADQQAAFHARAARGGAEAPPATGHRCRLTYRGHRYDLHVYRTGPATYRVVGAGGAADVGLVRRGRDESRVTVAGRTHRFLATVEGAAIRVDVDGIGHTVSRDDGGVVRCAGPAFVVALRVAPGDTVVPGQPVAVLESMKMESTLTAPFGGTVVSVDVAENAQVEAGAAIVRIIASETTTSGDAASVRLTGLTAVPPPGTPSCDRVYQALRGYLLGYDLDPATLREMLTRQRRLGEVSPPADPGLLHCEDGLLDLFADVGALYRPREAADTDDPAAGGSGREHLLAYLQWLDPDRAGLPYEYRERLARALSRYGVTGLDRTPALVEAVVWLTRSLHRIDEIVPAVLAILDRRLRHRGALLHLVDDDTRARLDRLAAATRGHPAVVADLARDVRFRFVDEPLLAGAVAEEYTRARRHLDALRADPCRADRAERVAGLVACPQPLHGTLVRAWRDTADPRLRRVLLEVCARRYYRVVRLTGLGFAEADGHQLCVADCPAEGFRLITAFLPVGELPELARAVTGQPAAGPVVIDVVTWRDVPDSGADEVVADLDKSLADVDFGPSLRRLNVAVTTVAGQRINVTYRPGDGGLTEDPRYRDLHPMFAARLELWRLSGFRLRRLPTEAEDVYLFDAVAHDNPGDHRLFALAEVRDLTTVRDADGAVRYPRLELIGLLSLSAIRAALAGMPARQRPAANRLVLYVQPPWDLTPAAWPGLARSLMPLAAGAGLDKAVLRVRLADGRDTVLHVEAFGDDVTVRERPPGRDPIRPLTPYRQRLLRARRLGAPYPYEIVRMLTPPTGAVARFPHGRFTEYDLDEHGRLAAVSRPYGLNTANIVTGLLASDTAKVPAGMQRVIVLGDPTRGLGNLAEPECRRIIAALDLAERHGLPVEWFALSSGARIAMDSGTENMDWIAAVLRRLIEFTQGGGEVNIVVTGINVGAQPYWNAEATMLMHTRGILIMTPASAMVLTGKQALDFSGGVSAEDNFGIGGFDRIMGPNGQAQYWAADLAEACQVLLRHYEHTYVVPGEPGPRRRPTADPADRDVRTAPHRGVAGTDLHTVGDVFSAEHNGERKKPFDMRSVLRAVTDTDAEPLERWAHWRGAETAIVWDAHLGGIPVCLLGIESHPVPRRGFVPAGGPAAWTSGTLFPQSSRKLARAINAASGNRPLVVLANLSGFDGSPESMRRWQLEYGAEIGRAVTNFRGPIVFVVVSRYHGGAFVVFSQRLNERMEIAAVEGSFASVIGGAPAAATVFARDVRQRTEQDPRVREAAERLRTADGDEAGRRRAALAEITAAVRSAQLGQVADEFDRVHTVQRALAVGSVDRIIPASRLRPYLIDALERGLAASAQRPVDPGVPG</sequence>
<dbReference type="Pfam" id="PF08326">
    <property type="entry name" value="ACC_central"/>
    <property type="match status" value="1"/>
</dbReference>
<organism evidence="16 17">
    <name type="scientific">Actinoplanes oblitus</name>
    <dbReference type="NCBI Taxonomy" id="3040509"/>
    <lineage>
        <taxon>Bacteria</taxon>
        <taxon>Bacillati</taxon>
        <taxon>Actinomycetota</taxon>
        <taxon>Actinomycetes</taxon>
        <taxon>Micromonosporales</taxon>
        <taxon>Micromonosporaceae</taxon>
        <taxon>Actinoplanes</taxon>
    </lineage>
</organism>
<dbReference type="SUPFAM" id="SSF52440">
    <property type="entry name" value="PreATP-grasp domain"/>
    <property type="match status" value="1"/>
</dbReference>
<keyword evidence="8" id="KW-0275">Fatty acid biosynthesis</keyword>
<dbReference type="Pfam" id="PF02785">
    <property type="entry name" value="Biotin_carb_C"/>
    <property type="match status" value="1"/>
</dbReference>
<name>A0ABY8W5E1_9ACTN</name>
<feature type="region of interest" description="Disordered" evidence="11">
    <location>
        <begin position="1512"/>
        <end position="1534"/>
    </location>
</feature>
<dbReference type="RefSeq" id="WP_284914110.1">
    <property type="nucleotide sequence ID" value="NZ_CP126980.1"/>
</dbReference>
<dbReference type="InterPro" id="IPR011763">
    <property type="entry name" value="COA_CT_C"/>
</dbReference>
<feature type="compositionally biased region" description="Basic and acidic residues" evidence="11">
    <location>
        <begin position="1521"/>
        <end position="1532"/>
    </location>
</feature>
<dbReference type="CDD" id="cd06850">
    <property type="entry name" value="biotinyl_domain"/>
    <property type="match status" value="1"/>
</dbReference>
<dbReference type="InterPro" id="IPR011761">
    <property type="entry name" value="ATP-grasp"/>
</dbReference>
<dbReference type="SMART" id="SM00878">
    <property type="entry name" value="Biotin_carb_C"/>
    <property type="match status" value="1"/>
</dbReference>
<dbReference type="SUPFAM" id="SSF52096">
    <property type="entry name" value="ClpP/crotonase"/>
    <property type="match status" value="2"/>
</dbReference>
<dbReference type="SUPFAM" id="SSF51246">
    <property type="entry name" value="Rudiment single hybrid motif"/>
    <property type="match status" value="1"/>
</dbReference>
<dbReference type="SUPFAM" id="SSF51230">
    <property type="entry name" value="Single hybrid motif"/>
    <property type="match status" value="1"/>
</dbReference>
<evidence type="ECO:0000256" key="4">
    <source>
        <dbReference type="ARBA" id="ARBA00022741"/>
    </source>
</evidence>
<dbReference type="InterPro" id="IPR000089">
    <property type="entry name" value="Biotin_lipoyl"/>
</dbReference>
<protein>
    <submittedName>
        <fullName evidence="16">Carboxyl transferase domain-containing protein</fullName>
    </submittedName>
</protein>
<dbReference type="Pfam" id="PF01039">
    <property type="entry name" value="Carboxyl_trans"/>
    <property type="match status" value="1"/>
</dbReference>
<feature type="domain" description="Lipoyl-binding" evidence="12">
    <location>
        <begin position="582"/>
        <end position="663"/>
    </location>
</feature>
<dbReference type="PROSITE" id="PS50975">
    <property type="entry name" value="ATP_GRASP"/>
    <property type="match status" value="1"/>
</dbReference>
<evidence type="ECO:0000256" key="7">
    <source>
        <dbReference type="ARBA" id="ARBA00023098"/>
    </source>
</evidence>
<keyword evidence="6 10" id="KW-0067">ATP-binding</keyword>
<dbReference type="InterPro" id="IPR011054">
    <property type="entry name" value="Rudment_hybrid_motif"/>
</dbReference>
<dbReference type="Pfam" id="PF02786">
    <property type="entry name" value="CPSase_L_D2"/>
    <property type="match status" value="1"/>
</dbReference>
<keyword evidence="2" id="KW-0444">Lipid biosynthesis</keyword>
<evidence type="ECO:0000259" key="12">
    <source>
        <dbReference type="PROSITE" id="PS50968"/>
    </source>
</evidence>
<dbReference type="Gene3D" id="3.30.470.20">
    <property type="entry name" value="ATP-grasp fold, B domain"/>
    <property type="match status" value="1"/>
</dbReference>
<dbReference type="Gene3D" id="3.90.226.10">
    <property type="entry name" value="2-enoyl-CoA Hydratase, Chain A, domain 1"/>
    <property type="match status" value="2"/>
</dbReference>
<dbReference type="InterPro" id="IPR005482">
    <property type="entry name" value="Biotin_COase_C"/>
</dbReference>